<dbReference type="RefSeq" id="WP_222606891.1">
    <property type="nucleotide sequence ID" value="NZ_CP081958.1"/>
</dbReference>
<gene>
    <name evidence="1" type="ORF">K6T50_12360</name>
</gene>
<dbReference type="EMBL" id="CP081958">
    <property type="protein sequence ID" value="QZP37076.1"/>
    <property type="molecule type" value="Genomic_DNA"/>
</dbReference>
<proteinExistence type="predicted"/>
<reference evidence="1 2" key="1">
    <citation type="journal article" date="2021" name="Int. J. Syst. Evol. Microbiol.">
        <title>Halobaculum halophilum sp. nov. and Halobaculum salinum sp. nov., isolated from salt lake and saline soil.</title>
        <authorList>
            <person name="Cui H.L."/>
            <person name="Shi X.W."/>
            <person name="Yin X.M."/>
            <person name="Yang X.Y."/>
            <person name="Hou J."/>
            <person name="Zhu L."/>
        </authorList>
    </citation>
    <scope>NUCLEOTIDE SEQUENCE [LARGE SCALE GENOMIC DNA]</scope>
    <source>
        <strain evidence="1 2">NBRC 109044</strain>
    </source>
</reference>
<protein>
    <submittedName>
        <fullName evidence="1">Uncharacterized protein</fullName>
    </submittedName>
</protein>
<organism evidence="1 2">
    <name type="scientific">Halobaculum magnesiiphilum</name>
    <dbReference type="NCBI Taxonomy" id="1017351"/>
    <lineage>
        <taxon>Archaea</taxon>
        <taxon>Methanobacteriati</taxon>
        <taxon>Methanobacteriota</taxon>
        <taxon>Stenosarchaea group</taxon>
        <taxon>Halobacteria</taxon>
        <taxon>Halobacteriales</taxon>
        <taxon>Haloferacaceae</taxon>
        <taxon>Halobaculum</taxon>
    </lineage>
</organism>
<name>A0A8T8WB70_9EURY</name>
<evidence type="ECO:0000313" key="2">
    <source>
        <dbReference type="Proteomes" id="UP000826254"/>
    </source>
</evidence>
<accession>A0A8T8WB70</accession>
<dbReference type="KEGG" id="hmp:K6T50_12360"/>
<dbReference type="Proteomes" id="UP000826254">
    <property type="component" value="Chromosome"/>
</dbReference>
<keyword evidence="2" id="KW-1185">Reference proteome</keyword>
<sequence>MSRRPARIGLALVLVVAMLTPAAVATAAAQSSVYEADTDHALTSSAAKDRYDAEGQVTGDVYGLNMTLTVADDAGDVGLSDLATRSTGRVFLRVDYNEEISRTVRFYLPAAYVSPQLKEDLESIDGVATADLVPTDERDYTSVTISFDGETSAVFAISVSRGAIADGKSGISDIVGNTTGIDLPSFSTAGAEWHYYSSDELDDNETDYIHTENATTIQYNAAVGGEDAEWVPVAACDGDDAPVCTYSKADHPNRTYLLATGSEPPEVRYRDGRSVTGGLGAAVNDAMRGVDSIIEQVSGWFGGA</sequence>
<dbReference type="GeneID" id="67178948"/>
<evidence type="ECO:0000313" key="1">
    <source>
        <dbReference type="EMBL" id="QZP37076.1"/>
    </source>
</evidence>
<dbReference type="AlphaFoldDB" id="A0A8T8WB70"/>